<protein>
    <submittedName>
        <fullName evidence="1">Uncharacterized protein</fullName>
    </submittedName>
</protein>
<comment type="caution">
    <text evidence="1">The sequence shown here is derived from an EMBL/GenBank/DDBJ whole genome shotgun (WGS) entry which is preliminary data.</text>
</comment>
<evidence type="ECO:0000313" key="2">
    <source>
        <dbReference type="Proteomes" id="UP000634136"/>
    </source>
</evidence>
<dbReference type="AlphaFoldDB" id="A0A834TP07"/>
<accession>A0A834TP07</accession>
<dbReference type="EMBL" id="JAAIUW010000006">
    <property type="protein sequence ID" value="KAF7825803.1"/>
    <property type="molecule type" value="Genomic_DNA"/>
</dbReference>
<evidence type="ECO:0000313" key="1">
    <source>
        <dbReference type="EMBL" id="KAF7825803.1"/>
    </source>
</evidence>
<dbReference type="Proteomes" id="UP000634136">
    <property type="component" value="Unassembled WGS sequence"/>
</dbReference>
<organism evidence="1 2">
    <name type="scientific">Senna tora</name>
    <dbReference type="NCBI Taxonomy" id="362788"/>
    <lineage>
        <taxon>Eukaryota</taxon>
        <taxon>Viridiplantae</taxon>
        <taxon>Streptophyta</taxon>
        <taxon>Embryophyta</taxon>
        <taxon>Tracheophyta</taxon>
        <taxon>Spermatophyta</taxon>
        <taxon>Magnoliopsida</taxon>
        <taxon>eudicotyledons</taxon>
        <taxon>Gunneridae</taxon>
        <taxon>Pentapetalae</taxon>
        <taxon>rosids</taxon>
        <taxon>fabids</taxon>
        <taxon>Fabales</taxon>
        <taxon>Fabaceae</taxon>
        <taxon>Caesalpinioideae</taxon>
        <taxon>Cassia clade</taxon>
        <taxon>Senna</taxon>
    </lineage>
</organism>
<gene>
    <name evidence="1" type="ORF">G2W53_016967</name>
</gene>
<keyword evidence="2" id="KW-1185">Reference proteome</keyword>
<proteinExistence type="predicted"/>
<sequence length="73" mass="8390">MNERNAKINRRRVDSEVMLWEGDTTSSSLADPWGRRSQFSSLTSNPSHRRAASFFSSSDFSCYVLIWLKSISE</sequence>
<name>A0A834TP07_9FABA</name>
<reference evidence="1" key="1">
    <citation type="submission" date="2020-09" db="EMBL/GenBank/DDBJ databases">
        <title>Genome-Enabled Discovery of Anthraquinone Biosynthesis in Senna tora.</title>
        <authorList>
            <person name="Kang S.-H."/>
            <person name="Pandey R.P."/>
            <person name="Lee C.-M."/>
            <person name="Sim J.-S."/>
            <person name="Jeong J.-T."/>
            <person name="Choi B.-S."/>
            <person name="Jung M."/>
            <person name="Ginzburg D."/>
            <person name="Zhao K."/>
            <person name="Won S.Y."/>
            <person name="Oh T.-J."/>
            <person name="Yu Y."/>
            <person name="Kim N.-H."/>
            <person name="Lee O.R."/>
            <person name="Lee T.-H."/>
            <person name="Bashyal P."/>
            <person name="Kim T.-S."/>
            <person name="Lee W.-H."/>
            <person name="Kawkins C."/>
            <person name="Kim C.-K."/>
            <person name="Kim J.S."/>
            <person name="Ahn B.O."/>
            <person name="Rhee S.Y."/>
            <person name="Sohng J.K."/>
        </authorList>
    </citation>
    <scope>NUCLEOTIDE SEQUENCE</scope>
    <source>
        <tissue evidence="1">Leaf</tissue>
    </source>
</reference>